<comment type="caution">
    <text evidence="2">The sequence shown here is derived from an EMBL/GenBank/DDBJ whole genome shotgun (WGS) entry which is preliminary data.</text>
</comment>
<feature type="compositionally biased region" description="Gly residues" evidence="1">
    <location>
        <begin position="116"/>
        <end position="126"/>
    </location>
</feature>
<feature type="region of interest" description="Disordered" evidence="1">
    <location>
        <begin position="1"/>
        <end position="135"/>
    </location>
</feature>
<evidence type="ECO:0000313" key="3">
    <source>
        <dbReference type="Proteomes" id="UP001300871"/>
    </source>
</evidence>
<dbReference type="Proteomes" id="UP001300871">
    <property type="component" value="Unassembled WGS sequence"/>
</dbReference>
<sequence length="276" mass="29709">LPGTADDELIEKGESGEDYIDNGNGTNTRPGSDGIFRTADDQNYTNGADGLPGTADDKLIEKGESGELYIDNGDGTNTRPGPDGIFGTADDQNYTNGADGLPGTADDTLIRHSGGHSSGGGNGSSGSGSNNTIANGPGITPVSGVWIQSASGWQFQDTSGKQYLNEWAYIYNPYANNNQGKADWFRFDEKGEMKTGWYIDADGHIYYLWPVSDGTRGTMVTGWRWIIGPDDLKRCYYFNEKSDGTKGALLRRGKTPDGYIVNEKGEWVVNGVVQTK</sequence>
<organism evidence="2 3">
    <name type="scientific">Clostridium symbiosum</name>
    <name type="common">Bacteroides symbiosus</name>
    <dbReference type="NCBI Taxonomy" id="1512"/>
    <lineage>
        <taxon>Bacteria</taxon>
        <taxon>Bacillati</taxon>
        <taxon>Bacillota</taxon>
        <taxon>Clostridia</taxon>
        <taxon>Lachnospirales</taxon>
        <taxon>Lachnospiraceae</taxon>
        <taxon>Otoolea</taxon>
    </lineage>
</organism>
<proteinExistence type="predicted"/>
<name>A0AB35I6L1_CLOSY</name>
<dbReference type="Gene3D" id="2.10.270.10">
    <property type="entry name" value="Cholin Binding"/>
    <property type="match status" value="1"/>
</dbReference>
<feature type="non-terminal residue" evidence="2">
    <location>
        <position position="1"/>
    </location>
</feature>
<reference evidence="2" key="1">
    <citation type="submission" date="2023-01" db="EMBL/GenBank/DDBJ databases">
        <title>Human gut microbiome strain richness.</title>
        <authorList>
            <person name="Chen-Liaw A."/>
        </authorList>
    </citation>
    <scope>NUCLEOTIDE SEQUENCE</scope>
    <source>
        <strain evidence="2">B1_m1001713B170214d0_201011</strain>
    </source>
</reference>
<gene>
    <name evidence="2" type="ORF">PM006_09180</name>
</gene>
<dbReference type="EMBL" id="JAQLGM010000018">
    <property type="protein sequence ID" value="MDB2000372.1"/>
    <property type="molecule type" value="Genomic_DNA"/>
</dbReference>
<accession>A0AB35I6L1</accession>
<evidence type="ECO:0000313" key="2">
    <source>
        <dbReference type="EMBL" id="MDB2000372.1"/>
    </source>
</evidence>
<evidence type="ECO:0000256" key="1">
    <source>
        <dbReference type="SAM" id="MobiDB-lite"/>
    </source>
</evidence>
<dbReference type="SUPFAM" id="SSF69360">
    <property type="entry name" value="Cell wall binding repeat"/>
    <property type="match status" value="1"/>
</dbReference>
<protein>
    <submittedName>
        <fullName evidence="2">Uncharacterized protein</fullName>
    </submittedName>
</protein>
<feature type="compositionally biased region" description="Basic and acidic residues" evidence="1">
    <location>
        <begin position="55"/>
        <end position="65"/>
    </location>
</feature>
<dbReference type="AlphaFoldDB" id="A0AB35I6L1"/>